<sequence length="78" mass="8565">MSRIWAHFNIDGRDCSQTGQPSPERLLFIVGRHVFCQYGASVDAYALTSNALVGLSTDATSQEKFGADRKITDKNDDA</sequence>
<gene>
    <name evidence="1" type="ORF">QY721_003749</name>
</gene>
<accession>A0AAD2VBI2</accession>
<organism evidence="1 2">
    <name type="scientific">Escherichia coli O33</name>
    <dbReference type="NCBI Taxonomy" id="1010802"/>
    <lineage>
        <taxon>Bacteria</taxon>
        <taxon>Pseudomonadati</taxon>
        <taxon>Pseudomonadota</taxon>
        <taxon>Gammaproteobacteria</taxon>
        <taxon>Enterobacterales</taxon>
        <taxon>Enterobacteriaceae</taxon>
        <taxon>Escherichia</taxon>
    </lineage>
</organism>
<comment type="caution">
    <text evidence="1">The sequence shown here is derived from an EMBL/GenBank/DDBJ whole genome shotgun (WGS) entry which is preliminary data.</text>
</comment>
<proteinExistence type="predicted"/>
<name>A0AAD2VBI2_ECOLX</name>
<protein>
    <submittedName>
        <fullName evidence="1">Uncharacterized protein</fullName>
    </submittedName>
</protein>
<evidence type="ECO:0000313" key="2">
    <source>
        <dbReference type="Proteomes" id="UP001183362"/>
    </source>
</evidence>
<dbReference type="AlphaFoldDB" id="A0AAD2VBI2"/>
<dbReference type="Proteomes" id="UP001183362">
    <property type="component" value="Unassembled WGS sequence"/>
</dbReference>
<dbReference type="EMBL" id="ABNTJI010000021">
    <property type="protein sequence ID" value="ELO0483891.1"/>
    <property type="molecule type" value="Genomic_DNA"/>
</dbReference>
<reference evidence="1" key="1">
    <citation type="submission" date="2023-07" db="EMBL/GenBank/DDBJ databases">
        <authorList>
            <consortium name="GenomeTrakr network: Whole genome sequencing for foodborne pathogen traceback"/>
        </authorList>
    </citation>
    <scope>NUCLEOTIDE SEQUENCE</scope>
    <source>
        <strain evidence="1">RM7211</strain>
    </source>
</reference>
<evidence type="ECO:0000313" key="1">
    <source>
        <dbReference type="EMBL" id="ELO0483891.1"/>
    </source>
</evidence>